<keyword evidence="3" id="KW-0732">Signal</keyword>
<dbReference type="InterPro" id="IPR050789">
    <property type="entry name" value="Diverse_Enzym_Activities"/>
</dbReference>
<proteinExistence type="predicted"/>
<feature type="region of interest" description="Disordered" evidence="2">
    <location>
        <begin position="375"/>
        <end position="396"/>
    </location>
</feature>
<accession>A0A1F6TQY7</accession>
<dbReference type="Proteomes" id="UP000178885">
    <property type="component" value="Unassembled WGS sequence"/>
</dbReference>
<dbReference type="PANTHER" id="PTHR43283:SF11">
    <property type="entry name" value="BETA-LACTAMASE-RELATED DOMAIN-CONTAINING PROTEIN"/>
    <property type="match status" value="1"/>
</dbReference>
<feature type="chain" id="PRO_5009526784" description="Beta-lactamase-related domain-containing protein" evidence="3">
    <location>
        <begin position="25"/>
        <end position="590"/>
    </location>
</feature>
<dbReference type="AlphaFoldDB" id="A0A1F6TQY7"/>
<evidence type="ECO:0000256" key="2">
    <source>
        <dbReference type="SAM" id="MobiDB-lite"/>
    </source>
</evidence>
<sequence>MILAISRILLAAGVLLWLPTAAVAAPSETEIEPVKRAVTALIEDERESEHVPGLSLALVDEHGIVWAAGFGYADVEKRVPARAETIYPVGALTMPLTAAAVMQLTEQRAIELDLPIGKYLPEFSLESRFASGAPITPRNLLTHHAGLPAARFKGIWTPQPLTELVASLKDEHAAYPPDHVHDPSDLGYDVLGRLIEVKTGQEFTRAMEERLLAPLGMRASSFARAGVDPALLAASYWRGKKEIEALAARDTPAVGLYSSAIELGRFLTLLLREGEIEGRRVLSARSVAEMLRPQNERVALDLDNRVGLGLRLSGVRLDRADRIAWQSDTSLTGRGRILIAPDQKLGVVVIANSSTGSRLIERVSTRLLETALEARATEPPEPRPHAAAPAVPPPTPDELNGHYAGLLGLIRVTAEEERVRANVLGKTLALEPEPDGRLSVGYRLLGFIPIPIKVLKEVRVQPARIAGRDLLLLHYKDHLYRLADRIEPEPLPEAWRARLGEYEPAERDLLLDLIELHALELRYEEGFLHFYYRLPGWFGLAARVPVKPVSDTELVIQGNGWLMGETIEVVRRGDEERLRYSGYELKRVAR</sequence>
<dbReference type="Gene3D" id="3.40.710.10">
    <property type="entry name" value="DD-peptidase/beta-lactamase superfamily"/>
    <property type="match status" value="1"/>
</dbReference>
<dbReference type="GO" id="GO:0016787">
    <property type="term" value="F:hydrolase activity"/>
    <property type="evidence" value="ECO:0007669"/>
    <property type="project" value="UniProtKB-KW"/>
</dbReference>
<evidence type="ECO:0000259" key="4">
    <source>
        <dbReference type="Pfam" id="PF00144"/>
    </source>
</evidence>
<name>A0A1F6TQY7_9PROT</name>
<dbReference type="InterPro" id="IPR012338">
    <property type="entry name" value="Beta-lactam/transpept-like"/>
</dbReference>
<comment type="caution">
    <text evidence="5">The sequence shown here is derived from an EMBL/GenBank/DDBJ whole genome shotgun (WGS) entry which is preliminary data.</text>
</comment>
<evidence type="ECO:0000256" key="1">
    <source>
        <dbReference type="ARBA" id="ARBA00022801"/>
    </source>
</evidence>
<dbReference type="EMBL" id="MFSU01000054">
    <property type="protein sequence ID" value="OGI47495.1"/>
    <property type="molecule type" value="Genomic_DNA"/>
</dbReference>
<dbReference type="STRING" id="1817760.A2151_03390"/>
<organism evidence="5 6">
    <name type="scientific">Candidatus Muproteobacteria bacterium RBG_16_65_34</name>
    <dbReference type="NCBI Taxonomy" id="1817760"/>
    <lineage>
        <taxon>Bacteria</taxon>
        <taxon>Pseudomonadati</taxon>
        <taxon>Pseudomonadota</taxon>
        <taxon>Candidatus Muproteobacteria</taxon>
    </lineage>
</organism>
<keyword evidence="1" id="KW-0378">Hydrolase</keyword>
<evidence type="ECO:0000313" key="6">
    <source>
        <dbReference type="Proteomes" id="UP000178885"/>
    </source>
</evidence>
<evidence type="ECO:0000313" key="5">
    <source>
        <dbReference type="EMBL" id="OGI47495.1"/>
    </source>
</evidence>
<protein>
    <recommendedName>
        <fullName evidence="4">Beta-lactamase-related domain-containing protein</fullName>
    </recommendedName>
</protein>
<feature type="signal peptide" evidence="3">
    <location>
        <begin position="1"/>
        <end position="24"/>
    </location>
</feature>
<dbReference type="PANTHER" id="PTHR43283">
    <property type="entry name" value="BETA-LACTAMASE-RELATED"/>
    <property type="match status" value="1"/>
</dbReference>
<dbReference type="Pfam" id="PF00144">
    <property type="entry name" value="Beta-lactamase"/>
    <property type="match status" value="1"/>
</dbReference>
<feature type="domain" description="Beta-lactamase-related" evidence="4">
    <location>
        <begin position="39"/>
        <end position="356"/>
    </location>
</feature>
<evidence type="ECO:0000256" key="3">
    <source>
        <dbReference type="SAM" id="SignalP"/>
    </source>
</evidence>
<reference evidence="5 6" key="1">
    <citation type="journal article" date="2016" name="Nat. Commun.">
        <title>Thousands of microbial genomes shed light on interconnected biogeochemical processes in an aquifer system.</title>
        <authorList>
            <person name="Anantharaman K."/>
            <person name="Brown C.T."/>
            <person name="Hug L.A."/>
            <person name="Sharon I."/>
            <person name="Castelle C.J."/>
            <person name="Probst A.J."/>
            <person name="Thomas B.C."/>
            <person name="Singh A."/>
            <person name="Wilkins M.J."/>
            <person name="Karaoz U."/>
            <person name="Brodie E.L."/>
            <person name="Williams K.H."/>
            <person name="Hubbard S.S."/>
            <person name="Banfield J.F."/>
        </authorList>
    </citation>
    <scope>NUCLEOTIDE SEQUENCE [LARGE SCALE GENOMIC DNA]</scope>
</reference>
<gene>
    <name evidence="5" type="ORF">A2151_03390</name>
</gene>
<feature type="compositionally biased region" description="Basic and acidic residues" evidence="2">
    <location>
        <begin position="375"/>
        <end position="384"/>
    </location>
</feature>
<dbReference type="InterPro" id="IPR001466">
    <property type="entry name" value="Beta-lactam-related"/>
</dbReference>
<dbReference type="SUPFAM" id="SSF56601">
    <property type="entry name" value="beta-lactamase/transpeptidase-like"/>
    <property type="match status" value="1"/>
</dbReference>